<dbReference type="VEuPathDB" id="FungiDB:RO3G_14485"/>
<evidence type="ECO:0000313" key="3">
    <source>
        <dbReference type="Proteomes" id="UP000009138"/>
    </source>
</evidence>
<dbReference type="AlphaFoldDB" id="I1CMU4"/>
<keyword evidence="1" id="KW-1133">Transmembrane helix</keyword>
<feature type="transmembrane region" description="Helical" evidence="1">
    <location>
        <begin position="6"/>
        <end position="25"/>
    </location>
</feature>
<protein>
    <submittedName>
        <fullName evidence="2">Uncharacterized protein</fullName>
    </submittedName>
</protein>
<dbReference type="GeneID" id="93621450"/>
<sequence>MPRWELWLNHLLLVLASLMAITGTIKSFL</sequence>
<dbReference type="Proteomes" id="UP000009138">
    <property type="component" value="Unassembled WGS sequence"/>
</dbReference>
<gene>
    <name evidence="2" type="ORF">RO3G_14485</name>
</gene>
<dbReference type="InParanoid" id="I1CMU4"/>
<evidence type="ECO:0000256" key="1">
    <source>
        <dbReference type="SAM" id="Phobius"/>
    </source>
</evidence>
<organism evidence="2 3">
    <name type="scientific">Rhizopus delemar (strain RA 99-880 / ATCC MYA-4621 / FGSC 9543 / NRRL 43880)</name>
    <name type="common">Mucormycosis agent</name>
    <name type="synonym">Rhizopus arrhizus var. delemar</name>
    <dbReference type="NCBI Taxonomy" id="246409"/>
    <lineage>
        <taxon>Eukaryota</taxon>
        <taxon>Fungi</taxon>
        <taxon>Fungi incertae sedis</taxon>
        <taxon>Mucoromycota</taxon>
        <taxon>Mucoromycotina</taxon>
        <taxon>Mucoromycetes</taxon>
        <taxon>Mucorales</taxon>
        <taxon>Mucorineae</taxon>
        <taxon>Rhizopodaceae</taxon>
        <taxon>Rhizopus</taxon>
    </lineage>
</organism>
<keyword evidence="1" id="KW-0812">Transmembrane</keyword>
<name>I1CMU4_RHIO9</name>
<evidence type="ECO:0000313" key="2">
    <source>
        <dbReference type="EMBL" id="EIE89774.1"/>
    </source>
</evidence>
<accession>I1CMU4</accession>
<dbReference type="RefSeq" id="XP_067525170.1">
    <property type="nucleotide sequence ID" value="XM_067669069.1"/>
</dbReference>
<dbReference type="EMBL" id="CH476745">
    <property type="protein sequence ID" value="EIE89774.1"/>
    <property type="molecule type" value="Genomic_DNA"/>
</dbReference>
<keyword evidence="3" id="KW-1185">Reference proteome</keyword>
<proteinExistence type="predicted"/>
<reference evidence="2 3" key="1">
    <citation type="journal article" date="2009" name="PLoS Genet.">
        <title>Genomic analysis of the basal lineage fungus Rhizopus oryzae reveals a whole-genome duplication.</title>
        <authorList>
            <person name="Ma L.-J."/>
            <person name="Ibrahim A.S."/>
            <person name="Skory C."/>
            <person name="Grabherr M.G."/>
            <person name="Burger G."/>
            <person name="Butler M."/>
            <person name="Elias M."/>
            <person name="Idnurm A."/>
            <person name="Lang B.F."/>
            <person name="Sone T."/>
            <person name="Abe A."/>
            <person name="Calvo S.E."/>
            <person name="Corrochano L.M."/>
            <person name="Engels R."/>
            <person name="Fu J."/>
            <person name="Hansberg W."/>
            <person name="Kim J.-M."/>
            <person name="Kodira C.D."/>
            <person name="Koehrsen M.J."/>
            <person name="Liu B."/>
            <person name="Miranda-Saavedra D."/>
            <person name="O'Leary S."/>
            <person name="Ortiz-Castellanos L."/>
            <person name="Poulter R."/>
            <person name="Rodriguez-Romero J."/>
            <person name="Ruiz-Herrera J."/>
            <person name="Shen Y.-Q."/>
            <person name="Zeng Q."/>
            <person name="Galagan J."/>
            <person name="Birren B.W."/>
            <person name="Cuomo C.A."/>
            <person name="Wickes B.L."/>
        </authorList>
    </citation>
    <scope>NUCLEOTIDE SEQUENCE [LARGE SCALE GENOMIC DNA]</scope>
    <source>
        <strain evidence="3">RA 99-880 / ATCC MYA-4621 / FGSC 9543 / NRRL 43880</strain>
    </source>
</reference>
<keyword evidence="1" id="KW-0472">Membrane</keyword>